<organism evidence="3 4">
    <name type="scientific">Protomyces lactucae-debilis</name>
    <dbReference type="NCBI Taxonomy" id="2754530"/>
    <lineage>
        <taxon>Eukaryota</taxon>
        <taxon>Fungi</taxon>
        <taxon>Dikarya</taxon>
        <taxon>Ascomycota</taxon>
        <taxon>Taphrinomycotina</taxon>
        <taxon>Taphrinomycetes</taxon>
        <taxon>Taphrinales</taxon>
        <taxon>Protomycetaceae</taxon>
        <taxon>Protomyces</taxon>
    </lineage>
</organism>
<dbReference type="Gene3D" id="2.30.110.10">
    <property type="entry name" value="Electron Transport, Fmn-binding Protein, Chain A"/>
    <property type="match status" value="1"/>
</dbReference>
<dbReference type="InterPro" id="IPR050268">
    <property type="entry name" value="NADH-dep_flavin_reductase"/>
</dbReference>
<evidence type="ECO:0000256" key="1">
    <source>
        <dbReference type="ARBA" id="ARBA00023002"/>
    </source>
</evidence>
<dbReference type="PANTHER" id="PTHR30466:SF1">
    <property type="entry name" value="FMN REDUCTASE (NADH) RUTF"/>
    <property type="match status" value="1"/>
</dbReference>
<dbReference type="SUPFAM" id="SSF50475">
    <property type="entry name" value="FMN-binding split barrel"/>
    <property type="match status" value="1"/>
</dbReference>
<keyword evidence="4" id="KW-1185">Reference proteome</keyword>
<name>A0A1Y2F6D9_PROLT</name>
<dbReference type="GeneID" id="63786332"/>
<dbReference type="SMART" id="SM00903">
    <property type="entry name" value="Flavin_Reduct"/>
    <property type="match status" value="1"/>
</dbReference>
<reference evidence="3 4" key="1">
    <citation type="submission" date="2016-07" db="EMBL/GenBank/DDBJ databases">
        <title>Pervasive Adenine N6-methylation of Active Genes in Fungi.</title>
        <authorList>
            <consortium name="DOE Joint Genome Institute"/>
            <person name="Mondo S.J."/>
            <person name="Dannebaum R.O."/>
            <person name="Kuo R.C."/>
            <person name="Labutti K."/>
            <person name="Haridas S."/>
            <person name="Kuo A."/>
            <person name="Salamov A."/>
            <person name="Ahrendt S.R."/>
            <person name="Lipzen A."/>
            <person name="Sullivan W."/>
            <person name="Andreopoulos W.B."/>
            <person name="Clum A."/>
            <person name="Lindquist E."/>
            <person name="Daum C."/>
            <person name="Ramamoorthy G.K."/>
            <person name="Gryganskyi A."/>
            <person name="Culley D."/>
            <person name="Magnuson J.K."/>
            <person name="James T.Y."/>
            <person name="O'Malley M.A."/>
            <person name="Stajich J.E."/>
            <person name="Spatafora J.W."/>
            <person name="Visel A."/>
            <person name="Grigoriev I.V."/>
        </authorList>
    </citation>
    <scope>NUCLEOTIDE SEQUENCE [LARGE SCALE GENOMIC DNA]</scope>
    <source>
        <strain evidence="3 4">12-1054</strain>
    </source>
</reference>
<dbReference type="Proteomes" id="UP000193685">
    <property type="component" value="Unassembled WGS sequence"/>
</dbReference>
<evidence type="ECO:0000313" key="4">
    <source>
        <dbReference type="Proteomes" id="UP000193685"/>
    </source>
</evidence>
<gene>
    <name evidence="3" type="ORF">BCR37DRAFT_381634</name>
</gene>
<keyword evidence="1" id="KW-0560">Oxidoreductase</keyword>
<dbReference type="GO" id="GO:0042602">
    <property type="term" value="F:riboflavin reductase (NADPH) activity"/>
    <property type="evidence" value="ECO:0007669"/>
    <property type="project" value="TreeGrafter"/>
</dbReference>
<dbReference type="OrthoDB" id="5587740at2759"/>
<evidence type="ECO:0000313" key="3">
    <source>
        <dbReference type="EMBL" id="ORY79452.1"/>
    </source>
</evidence>
<dbReference type="EMBL" id="MCFI01000015">
    <property type="protein sequence ID" value="ORY79452.1"/>
    <property type="molecule type" value="Genomic_DNA"/>
</dbReference>
<dbReference type="PANTHER" id="PTHR30466">
    <property type="entry name" value="FLAVIN REDUCTASE"/>
    <property type="match status" value="1"/>
</dbReference>
<feature type="domain" description="Flavin reductase like" evidence="2">
    <location>
        <begin position="75"/>
        <end position="250"/>
    </location>
</feature>
<protein>
    <submittedName>
        <fullName evidence="3">Flavin reductase like domain-domain-containing protein</fullName>
    </submittedName>
</protein>
<dbReference type="Pfam" id="PF01613">
    <property type="entry name" value="Flavin_Reduct"/>
    <property type="match status" value="1"/>
</dbReference>
<sequence>MSSSCVVVRSRSIALWRRDAPTSLARLRRNDLLHPAPRQTTSLCYHCYRNTARSFSTTFKRQEKSALCLETKHIFSRVPQPIAIVTAALPSATTSTGGVHESARAITLSSLTCLSLEPEPLVTFNVKLPSRALDVIRAAGKLVVNLLLTYSTEHVELARKFAKPMPTSFGSLSSEDASKVIFDPAFWHVQDEQKGVPQLRHAGAAKLYCTVQQVMTVADHAIVVARVDVTRDLTEEGLPALVYKGHQFMCTKETSSH</sequence>
<dbReference type="InterPro" id="IPR002563">
    <property type="entry name" value="Flavin_Rdtase-like_dom"/>
</dbReference>
<dbReference type="RefSeq" id="XP_040723823.1">
    <property type="nucleotide sequence ID" value="XM_040869733.1"/>
</dbReference>
<evidence type="ECO:0000259" key="2">
    <source>
        <dbReference type="SMART" id="SM00903"/>
    </source>
</evidence>
<accession>A0A1Y2F6D9</accession>
<dbReference type="GO" id="GO:0010181">
    <property type="term" value="F:FMN binding"/>
    <property type="evidence" value="ECO:0007669"/>
    <property type="project" value="InterPro"/>
</dbReference>
<comment type="caution">
    <text evidence="3">The sequence shown here is derived from an EMBL/GenBank/DDBJ whole genome shotgun (WGS) entry which is preliminary data.</text>
</comment>
<dbReference type="AlphaFoldDB" id="A0A1Y2F6D9"/>
<dbReference type="InterPro" id="IPR012349">
    <property type="entry name" value="Split_barrel_FMN-bd"/>
</dbReference>
<proteinExistence type="predicted"/>
<dbReference type="STRING" id="56484.A0A1Y2F6D9"/>